<name>A0A8K0XTN1_9AGAR</name>
<evidence type="ECO:0000313" key="9">
    <source>
        <dbReference type="Proteomes" id="UP000813824"/>
    </source>
</evidence>
<dbReference type="SUPFAM" id="SSF90229">
    <property type="entry name" value="CCCH zinc finger"/>
    <property type="match status" value="3"/>
</dbReference>
<dbReference type="PANTHER" id="PTHR12547:SF18">
    <property type="entry name" value="PROTEIN TIS11"/>
    <property type="match status" value="1"/>
</dbReference>
<dbReference type="Pfam" id="PF14608">
    <property type="entry name" value="zf-CCCH_2"/>
    <property type="match status" value="1"/>
</dbReference>
<dbReference type="OrthoDB" id="411372at2759"/>
<evidence type="ECO:0000256" key="5">
    <source>
        <dbReference type="PROSITE-ProRule" id="PRU00723"/>
    </source>
</evidence>
<dbReference type="Pfam" id="PF18044">
    <property type="entry name" value="zf-CCCH_4"/>
    <property type="match status" value="1"/>
</dbReference>
<keyword evidence="9" id="KW-1185">Reference proteome</keyword>
<dbReference type="PANTHER" id="PTHR12547">
    <property type="entry name" value="CCCH ZINC FINGER/TIS11-RELATED"/>
    <property type="match status" value="1"/>
</dbReference>
<comment type="caution">
    <text evidence="8">The sequence shown here is derived from an EMBL/GenBank/DDBJ whole genome shotgun (WGS) entry which is preliminary data.</text>
</comment>
<dbReference type="InterPro" id="IPR036855">
    <property type="entry name" value="Znf_CCCH_sf"/>
</dbReference>
<feature type="zinc finger region" description="C3H1-type" evidence="5">
    <location>
        <begin position="172"/>
        <end position="199"/>
    </location>
</feature>
<keyword evidence="1 5" id="KW-0479">Metal-binding</keyword>
<keyword evidence="3 5" id="KW-0863">Zinc-finger</keyword>
<evidence type="ECO:0000256" key="1">
    <source>
        <dbReference type="ARBA" id="ARBA00022723"/>
    </source>
</evidence>
<evidence type="ECO:0000256" key="2">
    <source>
        <dbReference type="ARBA" id="ARBA00022737"/>
    </source>
</evidence>
<dbReference type="InterPro" id="IPR045877">
    <property type="entry name" value="ZFP36-like"/>
</dbReference>
<reference evidence="8" key="1">
    <citation type="journal article" date="2021" name="New Phytol.">
        <title>Evolutionary innovations through gain and loss of genes in the ectomycorrhizal Boletales.</title>
        <authorList>
            <person name="Wu G."/>
            <person name="Miyauchi S."/>
            <person name="Morin E."/>
            <person name="Kuo A."/>
            <person name="Drula E."/>
            <person name="Varga T."/>
            <person name="Kohler A."/>
            <person name="Feng B."/>
            <person name="Cao Y."/>
            <person name="Lipzen A."/>
            <person name="Daum C."/>
            <person name="Hundley H."/>
            <person name="Pangilinan J."/>
            <person name="Johnson J."/>
            <person name="Barry K."/>
            <person name="LaButti K."/>
            <person name="Ng V."/>
            <person name="Ahrendt S."/>
            <person name="Min B."/>
            <person name="Choi I.G."/>
            <person name="Park H."/>
            <person name="Plett J.M."/>
            <person name="Magnuson J."/>
            <person name="Spatafora J.W."/>
            <person name="Nagy L.G."/>
            <person name="Henrissat B."/>
            <person name="Grigoriev I.V."/>
            <person name="Yang Z.L."/>
            <person name="Xu J."/>
            <person name="Martin F.M."/>
        </authorList>
    </citation>
    <scope>NUCLEOTIDE SEQUENCE</scope>
    <source>
        <strain evidence="8">KKN 215</strain>
    </source>
</reference>
<protein>
    <recommendedName>
        <fullName evidence="7">C3H1-type domain-containing protein</fullName>
    </recommendedName>
</protein>
<dbReference type="Gene3D" id="4.10.1000.10">
    <property type="entry name" value="Zinc finger, CCCH-type"/>
    <property type="match status" value="3"/>
</dbReference>
<dbReference type="AlphaFoldDB" id="A0A8K0XTN1"/>
<evidence type="ECO:0000313" key="8">
    <source>
        <dbReference type="EMBL" id="KAH8105998.1"/>
    </source>
</evidence>
<keyword evidence="2" id="KW-0677">Repeat</keyword>
<dbReference type="SMART" id="SM00356">
    <property type="entry name" value="ZnF_C3H1"/>
    <property type="match status" value="3"/>
</dbReference>
<proteinExistence type="predicted"/>
<feature type="domain" description="C3H1-type" evidence="7">
    <location>
        <begin position="269"/>
        <end position="296"/>
    </location>
</feature>
<feature type="domain" description="C3H1-type" evidence="7">
    <location>
        <begin position="39"/>
        <end position="66"/>
    </location>
</feature>
<evidence type="ECO:0000256" key="6">
    <source>
        <dbReference type="SAM" id="MobiDB-lite"/>
    </source>
</evidence>
<dbReference type="InterPro" id="IPR000571">
    <property type="entry name" value="Znf_CCCH"/>
</dbReference>
<evidence type="ECO:0000259" key="7">
    <source>
        <dbReference type="PROSITE" id="PS50103"/>
    </source>
</evidence>
<sequence>MGSPPNVIMASAAPESHPATPPKRLRNVFATVPSESHPLYRTKICRNFTMGCCTYGDKCAYIHAIPSQLQTSIHLPAVVTGVPKPYGLPPYPMPTVALPVPVPSIAPRKSHDRLEEPSTPPVPPCTPVYIHKRLPSEVLATVGFSDPDCLYEGVRRPRKRARAATMGGKNHYRTKPCRFFSSPEGCVKGDKCNFMHDPAIPWTPESALNSRKRSVSSCPSDVSSQVTPLQEHCDLPKMSGRATSESVPSNKKDYYPINWRVIGGGVMMSGRRDVCHDYMRGLCSEGPDCKFAHSDHYGGAQEHELPVHKFAPERPPLELTYGDGPLYSGAGIGAAPIASPSAAVKLPLGPANIRKPRARLVLVPPSHEEFVYNFHRILDGQTLFERAIQPQEEQCIDSNPSDDPHYGASNRSVPLSPRRDNPAFAIRSITRPLSTPPAIPGSAKVERLFAAESP</sequence>
<feature type="zinc finger region" description="C3H1-type" evidence="5">
    <location>
        <begin position="39"/>
        <end position="66"/>
    </location>
</feature>
<dbReference type="GO" id="GO:0003729">
    <property type="term" value="F:mRNA binding"/>
    <property type="evidence" value="ECO:0007669"/>
    <property type="project" value="InterPro"/>
</dbReference>
<dbReference type="Pfam" id="PF00642">
    <property type="entry name" value="zf-CCCH"/>
    <property type="match status" value="1"/>
</dbReference>
<accession>A0A8K0XTN1</accession>
<feature type="domain" description="C3H1-type" evidence="7">
    <location>
        <begin position="172"/>
        <end position="199"/>
    </location>
</feature>
<keyword evidence="4 5" id="KW-0862">Zinc</keyword>
<dbReference type="Proteomes" id="UP000813824">
    <property type="component" value="Unassembled WGS sequence"/>
</dbReference>
<dbReference type="EMBL" id="JAEVFJ010000003">
    <property type="protein sequence ID" value="KAH8105998.1"/>
    <property type="molecule type" value="Genomic_DNA"/>
</dbReference>
<dbReference type="PROSITE" id="PS50103">
    <property type="entry name" value="ZF_C3H1"/>
    <property type="match status" value="3"/>
</dbReference>
<organism evidence="8 9">
    <name type="scientific">Cristinia sonorae</name>
    <dbReference type="NCBI Taxonomy" id="1940300"/>
    <lineage>
        <taxon>Eukaryota</taxon>
        <taxon>Fungi</taxon>
        <taxon>Dikarya</taxon>
        <taxon>Basidiomycota</taxon>
        <taxon>Agaricomycotina</taxon>
        <taxon>Agaricomycetes</taxon>
        <taxon>Agaricomycetidae</taxon>
        <taxon>Agaricales</taxon>
        <taxon>Pleurotineae</taxon>
        <taxon>Stephanosporaceae</taxon>
        <taxon>Cristinia</taxon>
    </lineage>
</organism>
<evidence type="ECO:0000256" key="4">
    <source>
        <dbReference type="ARBA" id="ARBA00022833"/>
    </source>
</evidence>
<dbReference type="GO" id="GO:0008270">
    <property type="term" value="F:zinc ion binding"/>
    <property type="evidence" value="ECO:0007669"/>
    <property type="project" value="UniProtKB-KW"/>
</dbReference>
<evidence type="ECO:0000256" key="3">
    <source>
        <dbReference type="ARBA" id="ARBA00022771"/>
    </source>
</evidence>
<gene>
    <name evidence="8" type="ORF">BXZ70DRAFT_409153</name>
</gene>
<feature type="zinc finger region" description="C3H1-type" evidence="5">
    <location>
        <begin position="269"/>
        <end position="296"/>
    </location>
</feature>
<feature type="region of interest" description="Disordered" evidence="6">
    <location>
        <begin position="395"/>
        <end position="440"/>
    </location>
</feature>
<dbReference type="InterPro" id="IPR041367">
    <property type="entry name" value="Znf-CCCH_4"/>
</dbReference>